<dbReference type="Pfam" id="PF13847">
    <property type="entry name" value="Methyltransf_31"/>
    <property type="match status" value="1"/>
</dbReference>
<dbReference type="AlphaFoldDB" id="A0A1G6KSX3"/>
<dbReference type="RefSeq" id="WP_090775951.1">
    <property type="nucleotide sequence ID" value="NZ_FMYM01000007.1"/>
</dbReference>
<dbReference type="CDD" id="cd02440">
    <property type="entry name" value="AdoMet_MTases"/>
    <property type="match status" value="1"/>
</dbReference>
<keyword evidence="2" id="KW-0808">Transferase</keyword>
<gene>
    <name evidence="2" type="ORF">SAMN05421737_107141</name>
</gene>
<name>A0A1G6KSX3_9BACI</name>
<dbReference type="InterPro" id="IPR025714">
    <property type="entry name" value="Methyltranfer_dom"/>
</dbReference>
<dbReference type="STRING" id="1464122.SAMN05421737_107141"/>
<dbReference type="OrthoDB" id="9788659at2"/>
<dbReference type="Proteomes" id="UP000242662">
    <property type="component" value="Unassembled WGS sequence"/>
</dbReference>
<dbReference type="SUPFAM" id="SSF53335">
    <property type="entry name" value="S-adenosyl-L-methionine-dependent methyltransferases"/>
    <property type="match status" value="1"/>
</dbReference>
<evidence type="ECO:0000313" key="2">
    <source>
        <dbReference type="EMBL" id="SDC34064.1"/>
    </source>
</evidence>
<dbReference type="InterPro" id="IPR029063">
    <property type="entry name" value="SAM-dependent_MTases_sf"/>
</dbReference>
<dbReference type="SUPFAM" id="SSF56112">
    <property type="entry name" value="Protein kinase-like (PK-like)"/>
    <property type="match status" value="1"/>
</dbReference>
<reference evidence="3" key="1">
    <citation type="submission" date="2016-09" db="EMBL/GenBank/DDBJ databases">
        <authorList>
            <person name="Varghese N."/>
            <person name="Submissions S."/>
        </authorList>
    </citation>
    <scope>NUCLEOTIDE SEQUENCE [LARGE SCALE GENOMIC DNA]</scope>
    <source>
        <strain evidence="3">25nlg</strain>
    </source>
</reference>
<sequence>MTQQNMIHHGFHSITFPFSRSDERYILKHFLNTTEGNTFFETEKLAQSLFHMFPWCPSWKWHTTRIFVTKMYPPAHRLDKIALHMTEADRENVLGQLMSAVLDMYTTGYAHRDLHAENIFFHENKVRLIDYSFMERYTGAPPPFWESYDITGAGLPSPYNTQHVCFLKQTFAASVSKTLQASLEDAKIALQKELIKSLTLASVTFHSQGKRHLPSVFRPYSSFILPDLHILPEKAQRNSTRRLQQFGITVDDLENKTLLDLGSHCGGMVFESQKFKPQHSLGVEFDDDKVHIAKKIAAFSHLKNVHFMQADIDHMTIADINKADVVYCLSIVSHLKDADRLYSLLGSVTKQLLLFEGNARTNSSDVKMKLKAAGFKKVTFLGYCDDDAHPAYHCRPLFKAWK</sequence>
<keyword evidence="2" id="KW-0418">Kinase</keyword>
<dbReference type="Gene3D" id="1.10.510.10">
    <property type="entry name" value="Transferase(Phosphotransferase) domain 1"/>
    <property type="match status" value="1"/>
</dbReference>
<organism evidence="2 3">
    <name type="scientific">Shouchella lonarensis</name>
    <dbReference type="NCBI Taxonomy" id="1464122"/>
    <lineage>
        <taxon>Bacteria</taxon>
        <taxon>Bacillati</taxon>
        <taxon>Bacillota</taxon>
        <taxon>Bacilli</taxon>
        <taxon>Bacillales</taxon>
        <taxon>Bacillaceae</taxon>
        <taxon>Shouchella</taxon>
    </lineage>
</organism>
<dbReference type="EMBL" id="FMYM01000007">
    <property type="protein sequence ID" value="SDC34064.1"/>
    <property type="molecule type" value="Genomic_DNA"/>
</dbReference>
<evidence type="ECO:0000259" key="1">
    <source>
        <dbReference type="Pfam" id="PF13847"/>
    </source>
</evidence>
<evidence type="ECO:0000313" key="3">
    <source>
        <dbReference type="Proteomes" id="UP000242662"/>
    </source>
</evidence>
<accession>A0A1G6KSX3</accession>
<protein>
    <submittedName>
        <fullName evidence="2">Protein kinase domain-containing protein</fullName>
    </submittedName>
</protein>
<dbReference type="GO" id="GO:0016301">
    <property type="term" value="F:kinase activity"/>
    <property type="evidence" value="ECO:0007669"/>
    <property type="project" value="UniProtKB-KW"/>
</dbReference>
<feature type="domain" description="Methyltransferase" evidence="1">
    <location>
        <begin position="254"/>
        <end position="350"/>
    </location>
</feature>
<proteinExistence type="predicted"/>
<dbReference type="InterPro" id="IPR011009">
    <property type="entry name" value="Kinase-like_dom_sf"/>
</dbReference>
<dbReference type="Gene3D" id="3.40.50.150">
    <property type="entry name" value="Vaccinia Virus protein VP39"/>
    <property type="match status" value="1"/>
</dbReference>
<keyword evidence="3" id="KW-1185">Reference proteome</keyword>